<dbReference type="EMBL" id="KV440971">
    <property type="protein sequence ID" value="OAD80892.1"/>
    <property type="molecule type" value="Genomic_DNA"/>
</dbReference>
<dbReference type="GO" id="GO:0016020">
    <property type="term" value="C:membrane"/>
    <property type="evidence" value="ECO:0007669"/>
    <property type="project" value="UniProtKB-SubCell"/>
</dbReference>
<dbReference type="VEuPathDB" id="FungiDB:PHYBLDRAFT_138447"/>
<feature type="transmembrane region" description="Helical" evidence="7">
    <location>
        <begin position="32"/>
        <end position="55"/>
    </location>
</feature>
<name>A0A162V914_PHYB8</name>
<organism evidence="8 9">
    <name type="scientific">Phycomyces blakesleeanus (strain ATCC 8743b / DSM 1359 / FGSC 10004 / NBRC 33097 / NRRL 1555)</name>
    <dbReference type="NCBI Taxonomy" id="763407"/>
    <lineage>
        <taxon>Eukaryota</taxon>
        <taxon>Fungi</taxon>
        <taxon>Fungi incertae sedis</taxon>
        <taxon>Mucoromycota</taxon>
        <taxon>Mucoromycotina</taxon>
        <taxon>Mucoromycetes</taxon>
        <taxon>Mucorales</taxon>
        <taxon>Phycomycetaceae</taxon>
        <taxon>Phycomyces</taxon>
    </lineage>
</organism>
<reference evidence="9" key="1">
    <citation type="submission" date="2015-06" db="EMBL/GenBank/DDBJ databases">
        <title>Expansion of signal transduction pathways in fungi by whole-genome duplication.</title>
        <authorList>
            <consortium name="DOE Joint Genome Institute"/>
            <person name="Corrochano L.M."/>
            <person name="Kuo A."/>
            <person name="Marcet-Houben M."/>
            <person name="Polaino S."/>
            <person name="Salamov A."/>
            <person name="Villalobos J.M."/>
            <person name="Alvarez M.I."/>
            <person name="Avalos J."/>
            <person name="Benito E.P."/>
            <person name="Benoit I."/>
            <person name="Burger G."/>
            <person name="Camino L.P."/>
            <person name="Canovas D."/>
            <person name="Cerda-Olmedo E."/>
            <person name="Cheng J.-F."/>
            <person name="Dominguez A."/>
            <person name="Elias M."/>
            <person name="Eslava A.P."/>
            <person name="Glaser F."/>
            <person name="Grimwood J."/>
            <person name="Gutierrez G."/>
            <person name="Heitman J."/>
            <person name="Henrissat B."/>
            <person name="Iturriaga E.A."/>
            <person name="Lang B.F."/>
            <person name="Lavin J.L."/>
            <person name="Lee S."/>
            <person name="Li W."/>
            <person name="Lindquist E."/>
            <person name="Lopez-Garcia S."/>
            <person name="Luque E.M."/>
            <person name="Marcos A.T."/>
            <person name="Martin J."/>
            <person name="McCluskey K."/>
            <person name="Medina H.R."/>
            <person name="Miralles-Duran A."/>
            <person name="Miyazaki A."/>
            <person name="Munoz-Torres E."/>
            <person name="Oguiza J.A."/>
            <person name="Ohm R."/>
            <person name="Olmedo M."/>
            <person name="Orejas M."/>
            <person name="Ortiz-Castellanos L."/>
            <person name="Pisabarro A.G."/>
            <person name="Rodriguez-Romero J."/>
            <person name="Ruiz-Herrera J."/>
            <person name="Ruiz-Vazquez R."/>
            <person name="Sanz C."/>
            <person name="Schackwitz W."/>
            <person name="Schmutz J."/>
            <person name="Shahriari M."/>
            <person name="Shelest E."/>
            <person name="Silva-Franco F."/>
            <person name="Soanes D."/>
            <person name="Syed K."/>
            <person name="Tagua V.G."/>
            <person name="Talbot N.J."/>
            <person name="Thon M."/>
            <person name="De vries R.P."/>
            <person name="Wiebenga A."/>
            <person name="Yadav J.S."/>
            <person name="Braun E.L."/>
            <person name="Baker S."/>
            <person name="Garre V."/>
            <person name="Horwitz B."/>
            <person name="Torres-Martinez S."/>
            <person name="Idnurm A."/>
            <person name="Herrera-Estrella A."/>
            <person name="Gabaldon T."/>
            <person name="Grigoriev I.V."/>
        </authorList>
    </citation>
    <scope>NUCLEOTIDE SEQUENCE [LARGE SCALE GENOMIC DNA]</scope>
    <source>
        <strain evidence="9">NRRL 1555(-)</strain>
    </source>
</reference>
<dbReference type="STRING" id="763407.A0A162V914"/>
<dbReference type="PANTHER" id="PTHR12889">
    <property type="entry name" value="GAMMA-SECRETASE SUBUNIT APH-1"/>
    <property type="match status" value="1"/>
</dbReference>
<evidence type="ECO:0000313" key="8">
    <source>
        <dbReference type="EMBL" id="OAD80892.1"/>
    </source>
</evidence>
<evidence type="ECO:0000256" key="5">
    <source>
        <dbReference type="ARBA" id="ARBA00022989"/>
    </source>
</evidence>
<dbReference type="GO" id="GO:0016485">
    <property type="term" value="P:protein processing"/>
    <property type="evidence" value="ECO:0007669"/>
    <property type="project" value="InterPro"/>
</dbReference>
<dbReference type="Pfam" id="PF06105">
    <property type="entry name" value="Aph-1"/>
    <property type="match status" value="1"/>
</dbReference>
<feature type="transmembrane region" description="Helical" evidence="7">
    <location>
        <begin position="6"/>
        <end position="25"/>
    </location>
</feature>
<sequence>MSLYSFFGCLFLAYGPILSIFFLYIARNAQYVLLMVSSAFFCLIALLISSVIWYLAKKTQSTHAVTIAYSVAIQEIFRWGFFRILSRAETGLNLVSRNPNSPFNRPVFGFVSGFGYALMSCLVSYISLLVESLGPGVKMCQSCPGLSLFFVSAINTTIFSLLHMAWMMVAFEGFSSYKTKSGMLQITWVIFSHYGASYATLFNASDIHLGCVYSALIGVVILAISCAWIAYGLKSRNYINRHTN</sequence>
<gene>
    <name evidence="8" type="ORF">PHYBLDRAFT_138447</name>
</gene>
<evidence type="ECO:0008006" key="10">
    <source>
        <dbReference type="Google" id="ProtNLM"/>
    </source>
</evidence>
<dbReference type="RefSeq" id="XP_018298932.1">
    <property type="nucleotide sequence ID" value="XM_018430005.1"/>
</dbReference>
<accession>A0A162V914</accession>
<dbReference type="InParanoid" id="A0A162V914"/>
<keyword evidence="6 7" id="KW-0472">Membrane</keyword>
<evidence type="ECO:0000256" key="1">
    <source>
        <dbReference type="ARBA" id="ARBA00004141"/>
    </source>
</evidence>
<keyword evidence="3 7" id="KW-0812">Transmembrane</keyword>
<proteinExistence type="inferred from homology"/>
<evidence type="ECO:0000256" key="3">
    <source>
        <dbReference type="ARBA" id="ARBA00022692"/>
    </source>
</evidence>
<feature type="transmembrane region" description="Helical" evidence="7">
    <location>
        <begin position="107"/>
        <end position="128"/>
    </location>
</feature>
<dbReference type="InterPro" id="IPR009294">
    <property type="entry name" value="Aph-1"/>
</dbReference>
<comment type="similarity">
    <text evidence="2">Belongs to the APH-1 family.</text>
</comment>
<comment type="subcellular location">
    <subcellularLocation>
        <location evidence="1">Membrane</location>
        <topology evidence="1">Multi-pass membrane protein</topology>
    </subcellularLocation>
</comment>
<dbReference type="GeneID" id="28990911"/>
<evidence type="ECO:0000256" key="4">
    <source>
        <dbReference type="ARBA" id="ARBA00022976"/>
    </source>
</evidence>
<dbReference type="Proteomes" id="UP000077315">
    <property type="component" value="Unassembled WGS sequence"/>
</dbReference>
<keyword evidence="5 7" id="KW-1133">Transmembrane helix</keyword>
<evidence type="ECO:0000256" key="7">
    <source>
        <dbReference type="SAM" id="Phobius"/>
    </source>
</evidence>
<feature type="transmembrane region" description="Helical" evidence="7">
    <location>
        <begin position="148"/>
        <end position="171"/>
    </location>
</feature>
<dbReference type="OrthoDB" id="6507463at2759"/>
<evidence type="ECO:0000256" key="2">
    <source>
        <dbReference type="ARBA" id="ARBA00005577"/>
    </source>
</evidence>
<feature type="transmembrane region" description="Helical" evidence="7">
    <location>
        <begin position="207"/>
        <end position="231"/>
    </location>
</feature>
<evidence type="ECO:0000313" key="9">
    <source>
        <dbReference type="Proteomes" id="UP000077315"/>
    </source>
</evidence>
<keyword evidence="9" id="KW-1185">Reference proteome</keyword>
<protein>
    <recommendedName>
        <fullName evidence="10">Gamma-secretase subunit Aph-1</fullName>
    </recommendedName>
</protein>
<evidence type="ECO:0000256" key="6">
    <source>
        <dbReference type="ARBA" id="ARBA00023136"/>
    </source>
</evidence>
<feature type="transmembrane region" description="Helical" evidence="7">
    <location>
        <begin position="183"/>
        <end position="201"/>
    </location>
</feature>
<dbReference type="AlphaFoldDB" id="A0A162V914"/>
<keyword evidence="4" id="KW-0914">Notch signaling pathway</keyword>